<dbReference type="AlphaFoldDB" id="A0A2I1PA02"/>
<name>A0A2I1PA02_9MICO</name>
<comment type="subunit">
    <text evidence="4">Homotetramer.</text>
</comment>
<evidence type="ECO:0000256" key="4">
    <source>
        <dbReference type="ARBA" id="ARBA00011881"/>
    </source>
</evidence>
<evidence type="ECO:0000313" key="20">
    <source>
        <dbReference type="Proteomes" id="UP000234206"/>
    </source>
</evidence>
<comment type="catalytic activity">
    <reaction evidence="16">
        <text>pyruvate + ATP = phosphoenolpyruvate + ADP + H(+)</text>
        <dbReference type="Rhea" id="RHEA:18157"/>
        <dbReference type="ChEBI" id="CHEBI:15361"/>
        <dbReference type="ChEBI" id="CHEBI:15378"/>
        <dbReference type="ChEBI" id="CHEBI:30616"/>
        <dbReference type="ChEBI" id="CHEBI:58702"/>
        <dbReference type="ChEBI" id="CHEBI:456216"/>
        <dbReference type="EC" id="2.7.1.40"/>
    </reaction>
</comment>
<evidence type="ECO:0000259" key="18">
    <source>
        <dbReference type="Pfam" id="PF02887"/>
    </source>
</evidence>
<evidence type="ECO:0000256" key="16">
    <source>
        <dbReference type="RuleBase" id="RU000504"/>
    </source>
</evidence>
<feature type="domain" description="Pyruvate kinase C-terminal" evidence="18">
    <location>
        <begin position="353"/>
        <end position="465"/>
    </location>
</feature>
<dbReference type="InterPro" id="IPR036918">
    <property type="entry name" value="Pyrv_Knase_C_sf"/>
</dbReference>
<dbReference type="PROSITE" id="PS00110">
    <property type="entry name" value="PYRUVATE_KINASE"/>
    <property type="match status" value="1"/>
</dbReference>
<gene>
    <name evidence="19" type="primary">pyk</name>
    <name evidence="19" type="ORF">CYJ76_07780</name>
</gene>
<keyword evidence="12 16" id="KW-0460">Magnesium</keyword>
<dbReference type="SUPFAM" id="SSF50800">
    <property type="entry name" value="PK beta-barrel domain-like"/>
    <property type="match status" value="1"/>
</dbReference>
<sequence length="471" mass="49805">MRRAKIVCTLGPATCTEPVLRRLVEAGMDTARLNMSHGDHAEMAGWIATLRRLEAESGRALAVLVDLQGPKIRTGTFADGPVELTAGQTFTLTTREVEGTAEEVSTTYAGLPGDVEPGDTLLLADGALQLRATEVTDTDVVTTVEVGGELGDHKGINLPGVAVSVPALGEKDAADLRWALDQEVDLVALSFVRSPQDVQDVHAVMDEVGRRLPVVAKIEKPQALERLEEVVEAFDGIMVARGDLGVEMPLEDVPVAQKRMVDLARRRAKPVIVATQVLESMVHNPRPTRAEASDCANAVLDGADAVMLSAETSVGEHPVEAVEVMTRIIASTEEHGLQRMRVLAQVPDTVTGAVTSAAVQVGHQVGAAGFVVFTTTGSSARRLARTRPAEPLWAFTPDPAVRRRLALTWGVRPVLVPQVGGVEEMVEQVDAALAGQEGLTAGDLVVVVTGTPIGVPGSVNTLRVHRLGGEG</sequence>
<keyword evidence="7 16" id="KW-0808">Transferase</keyword>
<dbReference type="Gene3D" id="3.20.20.60">
    <property type="entry name" value="Phosphoenolpyruvate-binding domains"/>
    <property type="match status" value="1"/>
</dbReference>
<organism evidence="19 20">
    <name type="scientific">Kytococcus schroeteri</name>
    <dbReference type="NCBI Taxonomy" id="138300"/>
    <lineage>
        <taxon>Bacteria</taxon>
        <taxon>Bacillati</taxon>
        <taxon>Actinomycetota</taxon>
        <taxon>Actinomycetes</taxon>
        <taxon>Micrococcales</taxon>
        <taxon>Kytococcaceae</taxon>
        <taxon>Kytococcus</taxon>
    </lineage>
</organism>
<evidence type="ECO:0000256" key="11">
    <source>
        <dbReference type="ARBA" id="ARBA00022840"/>
    </source>
</evidence>
<dbReference type="InterPro" id="IPR015806">
    <property type="entry name" value="Pyrv_Knase_insert_dom_sf"/>
</dbReference>
<evidence type="ECO:0000256" key="3">
    <source>
        <dbReference type="ARBA" id="ARBA00008663"/>
    </source>
</evidence>
<keyword evidence="11" id="KW-0067">ATP-binding</keyword>
<dbReference type="Gene3D" id="2.40.33.10">
    <property type="entry name" value="PK beta-barrel domain-like"/>
    <property type="match status" value="1"/>
</dbReference>
<comment type="similarity">
    <text evidence="3 16">Belongs to the pyruvate kinase family.</text>
</comment>
<dbReference type="Proteomes" id="UP000234206">
    <property type="component" value="Unassembled WGS sequence"/>
</dbReference>
<keyword evidence="9" id="KW-0547">Nucleotide-binding</keyword>
<dbReference type="InterPro" id="IPR040442">
    <property type="entry name" value="Pyrv_kinase-like_dom_sf"/>
</dbReference>
<comment type="cofactor">
    <cofactor evidence="1">
        <name>K(+)</name>
        <dbReference type="ChEBI" id="CHEBI:29103"/>
    </cofactor>
</comment>
<evidence type="ECO:0000256" key="9">
    <source>
        <dbReference type="ARBA" id="ARBA00022741"/>
    </source>
</evidence>
<dbReference type="InterPro" id="IPR011037">
    <property type="entry name" value="Pyrv_Knase-like_insert_dom_sf"/>
</dbReference>
<dbReference type="Pfam" id="PF00224">
    <property type="entry name" value="PK"/>
    <property type="match status" value="1"/>
</dbReference>
<dbReference type="SUPFAM" id="SSF52935">
    <property type="entry name" value="PK C-terminal domain-like"/>
    <property type="match status" value="1"/>
</dbReference>
<evidence type="ECO:0000256" key="12">
    <source>
        <dbReference type="ARBA" id="ARBA00022842"/>
    </source>
</evidence>
<dbReference type="Pfam" id="PF02887">
    <property type="entry name" value="PK_C"/>
    <property type="match status" value="1"/>
</dbReference>
<dbReference type="NCBIfam" id="TIGR01064">
    <property type="entry name" value="pyruv_kin"/>
    <property type="match status" value="1"/>
</dbReference>
<evidence type="ECO:0000256" key="10">
    <source>
        <dbReference type="ARBA" id="ARBA00022777"/>
    </source>
</evidence>
<dbReference type="GO" id="GO:0030955">
    <property type="term" value="F:potassium ion binding"/>
    <property type="evidence" value="ECO:0007669"/>
    <property type="project" value="UniProtKB-UniRule"/>
</dbReference>
<dbReference type="OrthoDB" id="9812123at2"/>
<dbReference type="EMBL" id="PKIZ01000013">
    <property type="protein sequence ID" value="PKZ41450.1"/>
    <property type="molecule type" value="Genomic_DNA"/>
</dbReference>
<keyword evidence="20" id="KW-1185">Reference proteome</keyword>
<keyword evidence="13 16" id="KW-0324">Glycolysis</keyword>
<protein>
    <recommendedName>
        <fullName evidence="6 15">Pyruvate kinase</fullName>
        <ecNumber evidence="5 15">2.7.1.40</ecNumber>
    </recommendedName>
</protein>
<evidence type="ECO:0000256" key="1">
    <source>
        <dbReference type="ARBA" id="ARBA00001958"/>
    </source>
</evidence>
<dbReference type="PRINTS" id="PR01050">
    <property type="entry name" value="PYRUVTKNASE"/>
</dbReference>
<evidence type="ECO:0000256" key="8">
    <source>
        <dbReference type="ARBA" id="ARBA00022723"/>
    </source>
</evidence>
<reference evidence="19 20" key="1">
    <citation type="submission" date="2017-12" db="EMBL/GenBank/DDBJ databases">
        <title>Phylogenetic diversity of female urinary microbiome.</title>
        <authorList>
            <person name="Thomas-White K."/>
            <person name="Wolfe A.J."/>
        </authorList>
    </citation>
    <scope>NUCLEOTIDE SEQUENCE [LARGE SCALE GENOMIC DNA]</scope>
    <source>
        <strain evidence="19 20">UMB1298</strain>
    </source>
</reference>
<dbReference type="Gene3D" id="3.40.1380.20">
    <property type="entry name" value="Pyruvate kinase, C-terminal domain"/>
    <property type="match status" value="1"/>
</dbReference>
<proteinExistence type="inferred from homology"/>
<evidence type="ECO:0000256" key="13">
    <source>
        <dbReference type="ARBA" id="ARBA00023152"/>
    </source>
</evidence>
<evidence type="ECO:0000256" key="6">
    <source>
        <dbReference type="ARBA" id="ARBA00018587"/>
    </source>
</evidence>
<dbReference type="GO" id="GO:0000287">
    <property type="term" value="F:magnesium ion binding"/>
    <property type="evidence" value="ECO:0007669"/>
    <property type="project" value="UniProtKB-UniRule"/>
</dbReference>
<accession>A0A2I1PA02</accession>
<keyword evidence="8" id="KW-0479">Metal-binding</keyword>
<dbReference type="NCBIfam" id="NF004978">
    <property type="entry name" value="PRK06354.1"/>
    <property type="match status" value="1"/>
</dbReference>
<keyword evidence="10 16" id="KW-0418">Kinase</keyword>
<dbReference type="SUPFAM" id="SSF51621">
    <property type="entry name" value="Phosphoenolpyruvate/pyruvate domain"/>
    <property type="match status" value="1"/>
</dbReference>
<evidence type="ECO:0000256" key="14">
    <source>
        <dbReference type="ARBA" id="ARBA00023317"/>
    </source>
</evidence>
<dbReference type="FunFam" id="2.40.33.10:FF:000001">
    <property type="entry name" value="Pyruvate kinase"/>
    <property type="match status" value="1"/>
</dbReference>
<dbReference type="GO" id="GO:0016301">
    <property type="term" value="F:kinase activity"/>
    <property type="evidence" value="ECO:0007669"/>
    <property type="project" value="UniProtKB-KW"/>
</dbReference>
<dbReference type="InterPro" id="IPR015795">
    <property type="entry name" value="Pyrv_Knase_C"/>
</dbReference>
<dbReference type="RefSeq" id="WP_101849747.1">
    <property type="nucleotide sequence ID" value="NZ_PKIZ01000013.1"/>
</dbReference>
<dbReference type="InterPro" id="IPR018209">
    <property type="entry name" value="Pyrv_Knase_AS"/>
</dbReference>
<dbReference type="NCBIfam" id="NF004491">
    <property type="entry name" value="PRK05826.1"/>
    <property type="match status" value="1"/>
</dbReference>
<evidence type="ECO:0000259" key="17">
    <source>
        <dbReference type="Pfam" id="PF00224"/>
    </source>
</evidence>
<dbReference type="EC" id="2.7.1.40" evidence="5 15"/>
<evidence type="ECO:0000256" key="7">
    <source>
        <dbReference type="ARBA" id="ARBA00022679"/>
    </source>
</evidence>
<evidence type="ECO:0000313" key="19">
    <source>
        <dbReference type="EMBL" id="PKZ41450.1"/>
    </source>
</evidence>
<dbReference type="InterPro" id="IPR015813">
    <property type="entry name" value="Pyrv/PenolPyrv_kinase-like_dom"/>
</dbReference>
<dbReference type="UniPathway" id="UPA00109">
    <property type="reaction ID" value="UER00188"/>
</dbReference>
<evidence type="ECO:0000256" key="15">
    <source>
        <dbReference type="NCBIfam" id="TIGR01064"/>
    </source>
</evidence>
<evidence type="ECO:0000256" key="2">
    <source>
        <dbReference type="ARBA" id="ARBA00004997"/>
    </source>
</evidence>
<dbReference type="GO" id="GO:0004743">
    <property type="term" value="F:pyruvate kinase activity"/>
    <property type="evidence" value="ECO:0007669"/>
    <property type="project" value="UniProtKB-UniRule"/>
</dbReference>
<comment type="pathway">
    <text evidence="2 16">Carbohydrate degradation; glycolysis; pyruvate from D-glyceraldehyde 3-phosphate: step 5/5.</text>
</comment>
<dbReference type="InterPro" id="IPR015793">
    <property type="entry name" value="Pyrv_Knase_brl"/>
</dbReference>
<dbReference type="GO" id="GO:0005524">
    <property type="term" value="F:ATP binding"/>
    <property type="evidence" value="ECO:0007669"/>
    <property type="project" value="UniProtKB-KW"/>
</dbReference>
<evidence type="ECO:0000256" key="5">
    <source>
        <dbReference type="ARBA" id="ARBA00012142"/>
    </source>
</evidence>
<comment type="caution">
    <text evidence="19">The sequence shown here is derived from an EMBL/GenBank/DDBJ whole genome shotgun (WGS) entry which is preliminary data.</text>
</comment>
<keyword evidence="14 19" id="KW-0670">Pyruvate</keyword>
<dbReference type="InterPro" id="IPR001697">
    <property type="entry name" value="Pyr_Knase"/>
</dbReference>
<dbReference type="PANTHER" id="PTHR11817">
    <property type="entry name" value="PYRUVATE KINASE"/>
    <property type="match status" value="1"/>
</dbReference>
<feature type="domain" description="Pyruvate kinase barrel" evidence="17">
    <location>
        <begin position="1"/>
        <end position="322"/>
    </location>
</feature>